<accession>F0SQP4</accession>
<dbReference type="STRING" id="756272.Plabr_1462"/>
<dbReference type="eggNOG" id="COG1475">
    <property type="taxonomic scope" value="Bacteria"/>
</dbReference>
<name>F0SQP4_RUBBR</name>
<dbReference type="RefSeq" id="WP_013627803.1">
    <property type="nucleotide sequence ID" value="NC_015174.1"/>
</dbReference>
<gene>
    <name evidence="1" type="ordered locus">Plabr_1462</name>
</gene>
<protein>
    <submittedName>
        <fullName evidence="1">Uncharacterized protein</fullName>
    </submittedName>
</protein>
<dbReference type="AlphaFoldDB" id="F0SQP4"/>
<reference evidence="2" key="1">
    <citation type="submission" date="2011-02" db="EMBL/GenBank/DDBJ databases">
        <title>The complete genome of Planctomyces brasiliensis DSM 5305.</title>
        <authorList>
            <person name="Lucas S."/>
            <person name="Copeland A."/>
            <person name="Lapidus A."/>
            <person name="Bruce D."/>
            <person name="Goodwin L."/>
            <person name="Pitluck S."/>
            <person name="Kyrpides N."/>
            <person name="Mavromatis K."/>
            <person name="Pagani I."/>
            <person name="Ivanova N."/>
            <person name="Ovchinnikova G."/>
            <person name="Lu M."/>
            <person name="Detter J.C."/>
            <person name="Han C."/>
            <person name="Land M."/>
            <person name="Hauser L."/>
            <person name="Markowitz V."/>
            <person name="Cheng J.-F."/>
            <person name="Hugenholtz P."/>
            <person name="Woyke T."/>
            <person name="Wu D."/>
            <person name="Tindall B."/>
            <person name="Pomrenke H.G."/>
            <person name="Brambilla E."/>
            <person name="Klenk H.-P."/>
            <person name="Eisen J.A."/>
        </authorList>
    </citation>
    <scope>NUCLEOTIDE SEQUENCE [LARGE SCALE GENOMIC DNA]</scope>
    <source>
        <strain evidence="2">ATCC 49424 / DSM 5305 / JCM 21570 / NBRC 103401 / IFAM 1448</strain>
    </source>
</reference>
<sequence>MKDRIKSLKRIPASKLTPHPLNHRTHPEHQQRVLKGLLDDVGWADAVIVRETPDGYQILDGHLRTEMTTGKVPCLVVDLDDHEADLLLATHDHVTGLAGIDQSKLDDLLSELSCKNEDVQSLLSELAEQAGSFFAEQQGFPDLNEEKSEFCTMTFSVSEEQRDTIEQALRLAKNKTKQEGNANGNALCHIAEAYVS</sequence>
<dbReference type="SUPFAM" id="SSF110849">
    <property type="entry name" value="ParB/Sulfiredoxin"/>
    <property type="match status" value="1"/>
</dbReference>
<keyword evidence="2" id="KW-1185">Reference proteome</keyword>
<evidence type="ECO:0000313" key="2">
    <source>
        <dbReference type="Proteomes" id="UP000006860"/>
    </source>
</evidence>
<dbReference type="Proteomes" id="UP000006860">
    <property type="component" value="Chromosome"/>
</dbReference>
<dbReference type="EMBL" id="CP002546">
    <property type="protein sequence ID" value="ADY59074.1"/>
    <property type="molecule type" value="Genomic_DNA"/>
</dbReference>
<dbReference type="HOGENOM" id="CLU_1324598_0_0_0"/>
<proteinExistence type="predicted"/>
<dbReference type="OrthoDB" id="292268at2"/>
<evidence type="ECO:0000313" key="1">
    <source>
        <dbReference type="EMBL" id="ADY59074.1"/>
    </source>
</evidence>
<organism evidence="1 2">
    <name type="scientific">Rubinisphaera brasiliensis (strain ATCC 49424 / DSM 5305 / JCM 21570 / IAM 15109 / NBRC 103401 / IFAM 1448)</name>
    <name type="common">Planctomyces brasiliensis</name>
    <dbReference type="NCBI Taxonomy" id="756272"/>
    <lineage>
        <taxon>Bacteria</taxon>
        <taxon>Pseudomonadati</taxon>
        <taxon>Planctomycetota</taxon>
        <taxon>Planctomycetia</taxon>
        <taxon>Planctomycetales</taxon>
        <taxon>Planctomycetaceae</taxon>
        <taxon>Rubinisphaera</taxon>
    </lineage>
</organism>
<dbReference type="Gene3D" id="3.90.1530.10">
    <property type="entry name" value="Conserved hypothetical protein from pyrococcus furiosus pfu- 392566-001, ParB domain"/>
    <property type="match status" value="1"/>
</dbReference>
<dbReference type="KEGG" id="pbs:Plabr_1462"/>
<dbReference type="InterPro" id="IPR036086">
    <property type="entry name" value="ParB/Sulfiredoxin_sf"/>
</dbReference>